<sequence>MVTLPSIHELGLWGTPGGASTGSPSLGRPQISTPSRSETYSQRHVKTEDRDSLQLLTQPTYGHRSRSSVSTTCNVSSTSYWGAQWRTSSTFTLQPRVKTEQHQDLFEGDSLSSDRRRGSADSVSSTPSLSGSFTSSISSNDSISPALTPSIPQEFPNSAYFWDLGSKELLLAQAPVEYDSWSKLYLRDALSSRTPRRFQRASKAPDAPRGSLQPAYKVQKRERARPKNTGTAHCNEKYTTEENRFLVYFRVDHPLSWQQMEVVYNERFTYGARPHRTDGGLQSQFYRLNTVCPEMTEDKLLVFGPRTAREKENKSIKFNEYDNLTFDCKVREGGKVSLIDRYAEQIVEENWPWIKPEDMREAKKLADLRRPHRLAWEAFKKANPALFSQTEDAKL</sequence>
<reference evidence="2 3" key="1">
    <citation type="submission" date="2016-10" db="EMBL/GenBank/DDBJ databases">
        <title>Draft genome sequence of Coniochaeta ligniaria NRRL30616, a lignocellulolytic fungus for bioabatement of inhibitors in plant biomass hydrolysates.</title>
        <authorList>
            <consortium name="DOE Joint Genome Institute"/>
            <person name="Jimenez D.J."/>
            <person name="Hector R.E."/>
            <person name="Riley R."/>
            <person name="Sun H."/>
            <person name="Grigoriev I.V."/>
            <person name="Van Elsas J.D."/>
            <person name="Nichols N.N."/>
        </authorList>
    </citation>
    <scope>NUCLEOTIDE SEQUENCE [LARGE SCALE GENOMIC DNA]</scope>
    <source>
        <strain evidence="2 3">NRRL 30616</strain>
    </source>
</reference>
<evidence type="ECO:0000313" key="3">
    <source>
        <dbReference type="Proteomes" id="UP000182658"/>
    </source>
</evidence>
<dbReference type="InParanoid" id="A0A1J7JIP1"/>
<evidence type="ECO:0000313" key="2">
    <source>
        <dbReference type="EMBL" id="OIW33241.1"/>
    </source>
</evidence>
<protein>
    <submittedName>
        <fullName evidence="2">Uncharacterized protein</fullName>
    </submittedName>
</protein>
<dbReference type="EMBL" id="KV875094">
    <property type="protein sequence ID" value="OIW33241.1"/>
    <property type="molecule type" value="Genomic_DNA"/>
</dbReference>
<feature type="compositionally biased region" description="Low complexity" evidence="1">
    <location>
        <begin position="120"/>
        <end position="141"/>
    </location>
</feature>
<feature type="region of interest" description="Disordered" evidence="1">
    <location>
        <begin position="96"/>
        <end position="141"/>
    </location>
</feature>
<feature type="region of interest" description="Disordered" evidence="1">
    <location>
        <begin position="195"/>
        <end position="233"/>
    </location>
</feature>
<name>A0A1J7JIP1_9PEZI</name>
<accession>A0A1J7JIP1</accession>
<feature type="compositionally biased region" description="Polar residues" evidence="1">
    <location>
        <begin position="30"/>
        <end position="42"/>
    </location>
</feature>
<evidence type="ECO:0000256" key="1">
    <source>
        <dbReference type="SAM" id="MobiDB-lite"/>
    </source>
</evidence>
<dbReference type="AlphaFoldDB" id="A0A1J7JIP1"/>
<dbReference type="OrthoDB" id="3921745at2759"/>
<keyword evidence="3" id="KW-1185">Reference proteome</keyword>
<proteinExistence type="predicted"/>
<feature type="region of interest" description="Disordered" evidence="1">
    <location>
        <begin position="11"/>
        <end position="73"/>
    </location>
</feature>
<dbReference type="Proteomes" id="UP000182658">
    <property type="component" value="Unassembled WGS sequence"/>
</dbReference>
<gene>
    <name evidence="2" type="ORF">CONLIGDRAFT_677041</name>
</gene>
<organism evidence="2 3">
    <name type="scientific">Coniochaeta ligniaria NRRL 30616</name>
    <dbReference type="NCBI Taxonomy" id="1408157"/>
    <lineage>
        <taxon>Eukaryota</taxon>
        <taxon>Fungi</taxon>
        <taxon>Dikarya</taxon>
        <taxon>Ascomycota</taxon>
        <taxon>Pezizomycotina</taxon>
        <taxon>Sordariomycetes</taxon>
        <taxon>Sordariomycetidae</taxon>
        <taxon>Coniochaetales</taxon>
        <taxon>Coniochaetaceae</taxon>
        <taxon>Coniochaeta</taxon>
    </lineage>
</organism>